<feature type="transmembrane region" description="Helical" evidence="2">
    <location>
        <begin position="187"/>
        <end position="211"/>
    </location>
</feature>
<dbReference type="InterPro" id="IPR011638">
    <property type="entry name" value="PTS_EIIBC_GUT_C"/>
</dbReference>
<keyword evidence="2" id="KW-0812">Transmembrane</keyword>
<dbReference type="Proteomes" id="UP001559623">
    <property type="component" value="Unassembled WGS sequence"/>
</dbReference>
<evidence type="ECO:0000313" key="5">
    <source>
        <dbReference type="Proteomes" id="UP001559623"/>
    </source>
</evidence>
<gene>
    <name evidence="4" type="ORF">QCO44_07745</name>
</gene>
<dbReference type="Pfam" id="PF07663">
    <property type="entry name" value="EIIBC-GUT_C"/>
    <property type="match status" value="1"/>
</dbReference>
<keyword evidence="2" id="KW-1133">Transmembrane helix</keyword>
<comment type="caution">
    <text evidence="4">The sequence shown here is derived from an EMBL/GenBank/DDBJ whole genome shotgun (WGS) entry which is preliminary data.</text>
</comment>
<accession>A0ABV3X5Q4</accession>
<dbReference type="InterPro" id="IPR004702">
    <property type="entry name" value="PTS_sorb_EIIBC"/>
</dbReference>
<dbReference type="EMBL" id="JARVLH010000004">
    <property type="protein sequence ID" value="MEX5285527.1"/>
    <property type="molecule type" value="Genomic_DNA"/>
</dbReference>
<proteinExistence type="predicted"/>
<sequence length="329" mass="33573">MANLVKIEKGPNGWGGPLTVKVEGKRTKVVCITGGGLSPVAVKLGQLLGAEVVDGFKTGVPDDEVAVAVIDCGGTLRCGIYPKKGIPTVNLTPVGKSGPMAKFIHEDIYVSDVKENTMFLLEGEAAEAAVTSAASAASVQSETESSVPEQAPQSTSFLAKFGKAAGGVINIFFQAGRDTIDMCIKTILPFMAFVSMIVGIILQTGLGDFIAQTISPYAGSLVGLVVISIICGLPVLSPLLGPGAVIAQVIGVLLGTQIAAGAIPPSFALPAFFAIDTQVGCDFLPVGLSLMEAESETVEIGVPAILISRAIAGPVAVVIAYFVGIGLFA</sequence>
<dbReference type="PROSITE" id="PS51102">
    <property type="entry name" value="PTS_EIIB_TYPE_5"/>
    <property type="match status" value="1"/>
</dbReference>
<feature type="transmembrane region" description="Helical" evidence="2">
    <location>
        <begin position="243"/>
        <end position="263"/>
    </location>
</feature>
<keyword evidence="5" id="KW-1185">Reference proteome</keyword>
<dbReference type="InterPro" id="IPR011618">
    <property type="entry name" value="PTS_EIIBC_GUT_N"/>
</dbReference>
<dbReference type="PANTHER" id="PTHR39427">
    <property type="match status" value="1"/>
</dbReference>
<evidence type="ECO:0000313" key="4">
    <source>
        <dbReference type="EMBL" id="MEX5285527.1"/>
    </source>
</evidence>
<feature type="domain" description="PTS EIIB type-5" evidence="3">
    <location>
        <begin position="1"/>
        <end position="188"/>
    </location>
</feature>
<protein>
    <submittedName>
        <fullName evidence="4">PTS glucitol/sorbitol transporter subunit IIB</fullName>
    </submittedName>
</protein>
<evidence type="ECO:0000259" key="3">
    <source>
        <dbReference type="PROSITE" id="PS51102"/>
    </source>
</evidence>
<dbReference type="RefSeq" id="WP_368847253.1">
    <property type="nucleotide sequence ID" value="NZ_CP194411.1"/>
</dbReference>
<keyword evidence="2" id="KW-0472">Membrane</keyword>
<reference evidence="4 5" key="1">
    <citation type="submission" date="2023-04" db="EMBL/GenBank/DDBJ databases">
        <title>Genome Sequence of Selenomonas sputigena ATCC 33150.</title>
        <authorList>
            <person name="Miller D.P."/>
            <person name="Anvari S."/>
            <person name="Polson S.W."/>
            <person name="Macdonald M."/>
            <person name="Mcdowell J.V."/>
        </authorList>
    </citation>
    <scope>NUCLEOTIDE SEQUENCE [LARGE SCALE GENOMIC DNA]</scope>
    <source>
        <strain evidence="4 5">ATCC 33150</strain>
    </source>
</reference>
<feature type="modified residue" description="Phosphocysteine; by EIIA" evidence="1">
    <location>
        <position position="72"/>
    </location>
</feature>
<evidence type="ECO:0000256" key="2">
    <source>
        <dbReference type="SAM" id="Phobius"/>
    </source>
</evidence>
<dbReference type="Pfam" id="PF03612">
    <property type="entry name" value="EIIBC-GUT_N"/>
    <property type="match status" value="1"/>
</dbReference>
<dbReference type="PANTHER" id="PTHR39427:SF1">
    <property type="entry name" value="PTS SYSTEM GLUCITOL_SORBITOL-SPECIFIC EIIB COMPONENT"/>
    <property type="match status" value="1"/>
</dbReference>
<feature type="transmembrane region" description="Helical" evidence="2">
    <location>
        <begin position="300"/>
        <end position="328"/>
    </location>
</feature>
<name>A0ABV3X5Q4_9FIRM</name>
<feature type="transmembrane region" description="Helical" evidence="2">
    <location>
        <begin position="217"/>
        <end position="236"/>
    </location>
</feature>
<organism evidence="4 5">
    <name type="scientific">Selenomonas sputigena</name>
    <dbReference type="NCBI Taxonomy" id="69823"/>
    <lineage>
        <taxon>Bacteria</taxon>
        <taxon>Bacillati</taxon>
        <taxon>Bacillota</taxon>
        <taxon>Negativicutes</taxon>
        <taxon>Selenomonadales</taxon>
        <taxon>Selenomonadaceae</taxon>
        <taxon>Selenomonas</taxon>
    </lineage>
</organism>
<evidence type="ECO:0000256" key="1">
    <source>
        <dbReference type="PROSITE-ProRule" id="PRU00425"/>
    </source>
</evidence>